<gene>
    <name evidence="2" type="ORF">CR513_50804</name>
</gene>
<accession>A0A371EVA9</accession>
<name>A0A371EVA9_MUCPR</name>
<keyword evidence="3" id="KW-1185">Reference proteome</keyword>
<organism evidence="2 3">
    <name type="scientific">Mucuna pruriens</name>
    <name type="common">Velvet bean</name>
    <name type="synonym">Dolichos pruriens</name>
    <dbReference type="NCBI Taxonomy" id="157652"/>
    <lineage>
        <taxon>Eukaryota</taxon>
        <taxon>Viridiplantae</taxon>
        <taxon>Streptophyta</taxon>
        <taxon>Embryophyta</taxon>
        <taxon>Tracheophyta</taxon>
        <taxon>Spermatophyta</taxon>
        <taxon>Magnoliopsida</taxon>
        <taxon>eudicotyledons</taxon>
        <taxon>Gunneridae</taxon>
        <taxon>Pentapetalae</taxon>
        <taxon>rosids</taxon>
        <taxon>fabids</taxon>
        <taxon>Fabales</taxon>
        <taxon>Fabaceae</taxon>
        <taxon>Papilionoideae</taxon>
        <taxon>50 kb inversion clade</taxon>
        <taxon>NPAAA clade</taxon>
        <taxon>indigoferoid/millettioid clade</taxon>
        <taxon>Phaseoleae</taxon>
        <taxon>Mucuna</taxon>
    </lineage>
</organism>
<evidence type="ECO:0000256" key="1">
    <source>
        <dbReference type="SAM" id="MobiDB-lite"/>
    </source>
</evidence>
<comment type="caution">
    <text evidence="2">The sequence shown here is derived from an EMBL/GenBank/DDBJ whole genome shotgun (WGS) entry which is preliminary data.</text>
</comment>
<sequence>MWVVPLSHPYWVVPIVSCWAARPGLAEMESISADTTLLADMDLAYPKQSQSDSVTSVSTQPRTCWLRLYRVHIGLVFAERNSAPSQDLITNNSDSAEYSSTNNFAESDQMENNDRTLKELATLDVVYQPWCIQYP</sequence>
<protein>
    <submittedName>
        <fullName evidence="2">Uncharacterized protein</fullName>
    </submittedName>
</protein>
<proteinExistence type="predicted"/>
<dbReference type="Proteomes" id="UP000257109">
    <property type="component" value="Unassembled WGS sequence"/>
</dbReference>
<dbReference type="AlphaFoldDB" id="A0A371EVA9"/>
<dbReference type="EMBL" id="QJKJ01011875">
    <property type="protein sequence ID" value="RDX70008.1"/>
    <property type="molecule type" value="Genomic_DNA"/>
</dbReference>
<evidence type="ECO:0000313" key="2">
    <source>
        <dbReference type="EMBL" id="RDX70008.1"/>
    </source>
</evidence>
<reference evidence="2" key="1">
    <citation type="submission" date="2018-05" db="EMBL/GenBank/DDBJ databases">
        <title>Draft genome of Mucuna pruriens seed.</title>
        <authorList>
            <person name="Nnadi N.E."/>
            <person name="Vos R."/>
            <person name="Hasami M.H."/>
            <person name="Devisetty U.K."/>
            <person name="Aguiy J.C."/>
        </authorList>
    </citation>
    <scope>NUCLEOTIDE SEQUENCE [LARGE SCALE GENOMIC DNA]</scope>
    <source>
        <strain evidence="2">JCA_2017</strain>
    </source>
</reference>
<evidence type="ECO:0000313" key="3">
    <source>
        <dbReference type="Proteomes" id="UP000257109"/>
    </source>
</evidence>
<feature type="non-terminal residue" evidence="2">
    <location>
        <position position="1"/>
    </location>
</feature>
<feature type="compositionally biased region" description="Polar residues" evidence="1">
    <location>
        <begin position="88"/>
        <end position="106"/>
    </location>
</feature>
<feature type="region of interest" description="Disordered" evidence="1">
    <location>
        <begin position="88"/>
        <end position="111"/>
    </location>
</feature>